<dbReference type="InterPro" id="IPR006108">
    <property type="entry name" value="3HC_DH_C"/>
</dbReference>
<evidence type="ECO:0000256" key="3">
    <source>
        <dbReference type="ARBA" id="ARBA00022963"/>
    </source>
</evidence>
<dbReference type="InterPro" id="IPR001753">
    <property type="entry name" value="Enoyl-CoA_hydra/iso"/>
</dbReference>
<evidence type="ECO:0000313" key="12">
    <source>
        <dbReference type="RefSeq" id="WP_028311693.1"/>
    </source>
</evidence>
<dbReference type="GO" id="GO:0070403">
    <property type="term" value="F:NAD+ binding"/>
    <property type="evidence" value="ECO:0007669"/>
    <property type="project" value="InterPro"/>
</dbReference>
<dbReference type="Gene3D" id="1.10.1040.50">
    <property type="match status" value="1"/>
</dbReference>
<dbReference type="CDD" id="cd06558">
    <property type="entry name" value="crotonase-like"/>
    <property type="match status" value="1"/>
</dbReference>
<dbReference type="Pfam" id="PF00378">
    <property type="entry name" value="ECH_1"/>
    <property type="match status" value="1"/>
</dbReference>
<evidence type="ECO:0000259" key="10">
    <source>
        <dbReference type="Pfam" id="PF02737"/>
    </source>
</evidence>
<dbReference type="GO" id="GO:0003857">
    <property type="term" value="F:(3S)-3-hydroxyacyl-CoA dehydrogenase (NAD+) activity"/>
    <property type="evidence" value="ECO:0007669"/>
    <property type="project" value="UniProtKB-EC"/>
</dbReference>
<proteinExistence type="predicted"/>
<dbReference type="InterPro" id="IPR008927">
    <property type="entry name" value="6-PGluconate_DH-like_C_sf"/>
</dbReference>
<feature type="region of interest" description="Disordered" evidence="8">
    <location>
        <begin position="430"/>
        <end position="464"/>
    </location>
</feature>
<comment type="catalytic activity">
    <reaction evidence="7">
        <text>a (3S)-3-hydroxyacyl-CoA + NAD(+) = a 3-oxoacyl-CoA + NADH + H(+)</text>
        <dbReference type="Rhea" id="RHEA:22432"/>
        <dbReference type="ChEBI" id="CHEBI:15378"/>
        <dbReference type="ChEBI" id="CHEBI:57318"/>
        <dbReference type="ChEBI" id="CHEBI:57540"/>
        <dbReference type="ChEBI" id="CHEBI:57945"/>
        <dbReference type="ChEBI" id="CHEBI:90726"/>
        <dbReference type="EC" id="1.1.1.35"/>
    </reaction>
</comment>
<evidence type="ECO:0000256" key="6">
    <source>
        <dbReference type="ARBA" id="ARBA00023098"/>
    </source>
</evidence>
<keyword evidence="4" id="KW-0560">Oxidoreductase</keyword>
<evidence type="ECO:0000256" key="1">
    <source>
        <dbReference type="ARBA" id="ARBA00005005"/>
    </source>
</evidence>
<organism evidence="11 12">
    <name type="scientific">Derxia gummosa DSM 723</name>
    <dbReference type="NCBI Taxonomy" id="1121388"/>
    <lineage>
        <taxon>Bacteria</taxon>
        <taxon>Pseudomonadati</taxon>
        <taxon>Pseudomonadota</taxon>
        <taxon>Betaproteobacteria</taxon>
        <taxon>Burkholderiales</taxon>
        <taxon>Alcaligenaceae</taxon>
        <taxon>Derxia</taxon>
    </lineage>
</organism>
<evidence type="ECO:0000259" key="9">
    <source>
        <dbReference type="Pfam" id="PF00725"/>
    </source>
</evidence>
<dbReference type="InterPro" id="IPR029045">
    <property type="entry name" value="ClpP/crotonase-like_dom_sf"/>
</dbReference>
<reference evidence="12" key="1">
    <citation type="submission" date="2025-08" db="UniProtKB">
        <authorList>
            <consortium name="RefSeq"/>
        </authorList>
    </citation>
    <scope>IDENTIFICATION</scope>
</reference>
<keyword evidence="5" id="KW-0520">NAD</keyword>
<name>A0A8B6X415_9BURK</name>
<sequence length="819" mass="86047">MTDLKLHRVAVLGAGVMGAQIAAHAANAGLDVLLYDLAAPGADPRAAVRRAIDGLRKLKPEPLALQTLADAIRPCSYDSDLPLLAGCDLVIEAIGERLDWKQSLYERIAPHLGERAILASNTSGLSIATLAAMLPEALRPRFAGLHFFNPPRWLPLVELIGHAGTEPAVLDALESAVTRQLGKSVVRAKDSPGFIANRLGVFALLAAVHHAARFGLAPDEVDALTGAAIGRPRSATFRTLDVVGLDTFAHVVAGQREQLGADPWRGWLRLPDWLDALVAAGQLGDKTGAGCYRRVGRDSQVRDPATGEYCPAAGAVAPEVQALLDLPDTGERLLALRRSAHPQARFLWAVQRDLFHYAAFHLADIAEAARDADFALRWGFGFAEGPFETWQRAGWRRLASALVEDIERGETLAAVPLPAWVTSAEAAEGVHGPAGSLKPGGAAGQGGSTIDGANPAATPKGAPTFVPRRADALAARQLFPERLAGEPRATALDAGRTLALTDATRLWVLPERDARIGILSFTGRAHAIGSGVLDGCLDAIVQAECELDALVLWNEPPFAVGADLKEVLRLADAGEFAALDAYIARFQQVALAIRRARVPVVAAVQGMALGGGCEFALHAAHRVVAFETRIGLVETGVGLIPAGGGCLHFARRAAALAASGADGDAVPFLEPAFDAIARGLPAPNALAARAAGYLTEADDIVFQANEVLHVALARARALAEAGAVARRSLPVAVAGRAGSAALAMNIVNRRDGGFMSAHDARIAQALASALCGGDIDAGTRVDDDWLLAVERARFMELLATPETIARIRHLLATGKPLRN</sequence>
<dbReference type="PANTHER" id="PTHR48075">
    <property type="entry name" value="3-HYDROXYACYL-COA DEHYDROGENASE FAMILY PROTEIN"/>
    <property type="match status" value="1"/>
</dbReference>
<dbReference type="Proteomes" id="UP000675920">
    <property type="component" value="Unplaced"/>
</dbReference>
<dbReference type="Pfam" id="PF02737">
    <property type="entry name" value="3HCDH_N"/>
    <property type="match status" value="1"/>
</dbReference>
<dbReference type="InterPro" id="IPR006176">
    <property type="entry name" value="3-OHacyl-CoA_DH_NAD-bd"/>
</dbReference>
<keyword evidence="2" id="KW-0276">Fatty acid metabolism</keyword>
<evidence type="ECO:0000256" key="8">
    <source>
        <dbReference type="SAM" id="MobiDB-lite"/>
    </source>
</evidence>
<keyword evidence="3" id="KW-0442">Lipid degradation</keyword>
<feature type="domain" description="3-hydroxyacyl-CoA dehydrogenase C-terminal" evidence="9">
    <location>
        <begin position="193"/>
        <end position="293"/>
    </location>
</feature>
<keyword evidence="6" id="KW-0443">Lipid metabolism</keyword>
<dbReference type="UniPathway" id="UPA00659"/>
<protein>
    <submittedName>
        <fullName evidence="12">3-hydroxyacyl-CoA dehydrogenase/enoyl-CoA hydratase family protein</fullName>
    </submittedName>
</protein>
<comment type="pathway">
    <text evidence="1">Lipid metabolism; fatty acid beta-oxidation.</text>
</comment>
<evidence type="ECO:0000256" key="4">
    <source>
        <dbReference type="ARBA" id="ARBA00023002"/>
    </source>
</evidence>
<dbReference type="Pfam" id="PF00725">
    <property type="entry name" value="3HCDH"/>
    <property type="match status" value="1"/>
</dbReference>
<evidence type="ECO:0000313" key="11">
    <source>
        <dbReference type="Proteomes" id="UP000675920"/>
    </source>
</evidence>
<dbReference type="AlphaFoldDB" id="A0A8B6X415"/>
<dbReference type="SUPFAM" id="SSF48179">
    <property type="entry name" value="6-phosphogluconate dehydrogenase C-terminal domain-like"/>
    <property type="match status" value="2"/>
</dbReference>
<feature type="domain" description="3-hydroxyacyl-CoA dehydrogenase NAD binding" evidence="10">
    <location>
        <begin position="9"/>
        <end position="190"/>
    </location>
</feature>
<dbReference type="PANTHER" id="PTHR48075:SF7">
    <property type="entry name" value="3-HYDROXYACYL-COA DEHYDROGENASE-RELATED"/>
    <property type="match status" value="1"/>
</dbReference>
<dbReference type="OrthoDB" id="5287258at2"/>
<dbReference type="Gene3D" id="3.40.50.720">
    <property type="entry name" value="NAD(P)-binding Rossmann-like Domain"/>
    <property type="match status" value="1"/>
</dbReference>
<dbReference type="SUPFAM" id="SSF52096">
    <property type="entry name" value="ClpP/crotonase"/>
    <property type="match status" value="1"/>
</dbReference>
<dbReference type="GO" id="GO:0006635">
    <property type="term" value="P:fatty acid beta-oxidation"/>
    <property type="evidence" value="ECO:0007669"/>
    <property type="project" value="UniProtKB-UniPathway"/>
</dbReference>
<dbReference type="Gene3D" id="3.90.226.10">
    <property type="entry name" value="2-enoyl-CoA Hydratase, Chain A, domain 1"/>
    <property type="match status" value="1"/>
</dbReference>
<evidence type="ECO:0000256" key="7">
    <source>
        <dbReference type="ARBA" id="ARBA00049556"/>
    </source>
</evidence>
<keyword evidence="11" id="KW-1185">Reference proteome</keyword>
<dbReference type="RefSeq" id="WP_028311693.1">
    <property type="nucleotide sequence ID" value="NZ_AXWS01000013.1"/>
</dbReference>
<dbReference type="SUPFAM" id="SSF51735">
    <property type="entry name" value="NAD(P)-binding Rossmann-fold domains"/>
    <property type="match status" value="1"/>
</dbReference>
<dbReference type="InterPro" id="IPR036291">
    <property type="entry name" value="NAD(P)-bd_dom_sf"/>
</dbReference>
<evidence type="ECO:0000256" key="5">
    <source>
        <dbReference type="ARBA" id="ARBA00023027"/>
    </source>
</evidence>
<accession>A0A8B6X415</accession>
<evidence type="ECO:0000256" key="2">
    <source>
        <dbReference type="ARBA" id="ARBA00022832"/>
    </source>
</evidence>